<accession>A0AAV2HMN2</accession>
<evidence type="ECO:0000259" key="1">
    <source>
        <dbReference type="PROSITE" id="PS50879"/>
    </source>
</evidence>
<protein>
    <recommendedName>
        <fullName evidence="1">RNase H type-1 domain-containing protein</fullName>
    </recommendedName>
</protein>
<dbReference type="EMBL" id="CAXITT010000197">
    <property type="protein sequence ID" value="CAL1535309.1"/>
    <property type="molecule type" value="Genomic_DNA"/>
</dbReference>
<organism evidence="2 3">
    <name type="scientific">Lymnaea stagnalis</name>
    <name type="common">Great pond snail</name>
    <name type="synonym">Helix stagnalis</name>
    <dbReference type="NCBI Taxonomy" id="6523"/>
    <lineage>
        <taxon>Eukaryota</taxon>
        <taxon>Metazoa</taxon>
        <taxon>Spiralia</taxon>
        <taxon>Lophotrochozoa</taxon>
        <taxon>Mollusca</taxon>
        <taxon>Gastropoda</taxon>
        <taxon>Heterobranchia</taxon>
        <taxon>Euthyneura</taxon>
        <taxon>Panpulmonata</taxon>
        <taxon>Hygrophila</taxon>
        <taxon>Lymnaeoidea</taxon>
        <taxon>Lymnaeidae</taxon>
        <taxon>Lymnaea</taxon>
    </lineage>
</organism>
<dbReference type="Proteomes" id="UP001497497">
    <property type="component" value="Unassembled WGS sequence"/>
</dbReference>
<evidence type="ECO:0000313" key="3">
    <source>
        <dbReference type="Proteomes" id="UP001497497"/>
    </source>
</evidence>
<keyword evidence="3" id="KW-1185">Reference proteome</keyword>
<name>A0AAV2HMN2_LYMST</name>
<feature type="non-terminal residue" evidence="2">
    <location>
        <position position="84"/>
    </location>
</feature>
<evidence type="ECO:0000313" key="2">
    <source>
        <dbReference type="EMBL" id="CAL1535309.1"/>
    </source>
</evidence>
<dbReference type="PROSITE" id="PS50879">
    <property type="entry name" value="RNASE_H_1"/>
    <property type="match status" value="1"/>
</dbReference>
<dbReference type="InterPro" id="IPR002156">
    <property type="entry name" value="RNaseH_domain"/>
</dbReference>
<gene>
    <name evidence="2" type="ORF">GSLYS_00009269001</name>
</gene>
<feature type="non-terminal residue" evidence="2">
    <location>
        <position position="1"/>
    </location>
</feature>
<reference evidence="2 3" key="1">
    <citation type="submission" date="2024-04" db="EMBL/GenBank/DDBJ databases">
        <authorList>
            <consortium name="Genoscope - CEA"/>
            <person name="William W."/>
        </authorList>
    </citation>
    <scope>NUCLEOTIDE SEQUENCE [LARGE SCALE GENOMIC DNA]</scope>
</reference>
<feature type="domain" description="RNase H type-1" evidence="1">
    <location>
        <begin position="1"/>
        <end position="25"/>
    </location>
</feature>
<proteinExistence type="predicted"/>
<comment type="caution">
    <text evidence="2">The sequence shown here is derived from an EMBL/GenBank/DDBJ whole genome shotgun (WGS) entry which is preliminary data.</text>
</comment>
<dbReference type="GO" id="GO:0003676">
    <property type="term" value="F:nucleic acid binding"/>
    <property type="evidence" value="ECO:0007669"/>
    <property type="project" value="InterPro"/>
</dbReference>
<sequence>LPWIPGHSDSLLHNRADEMAKNGARLKQPDHHPSFESLKGRLKSVYHEKWLTQWANCNTGRSVWRYQKAPNSSDPWWSLTRKHQ</sequence>
<dbReference type="AlphaFoldDB" id="A0AAV2HMN2"/>
<dbReference type="GO" id="GO:0004523">
    <property type="term" value="F:RNA-DNA hybrid ribonuclease activity"/>
    <property type="evidence" value="ECO:0007669"/>
    <property type="project" value="InterPro"/>
</dbReference>